<keyword evidence="1" id="KW-1133">Transmembrane helix</keyword>
<protein>
    <submittedName>
        <fullName evidence="2">Uncharacterized protein</fullName>
    </submittedName>
</protein>
<organism evidence="2 3">
    <name type="scientific">Sphaerosporella brunnea</name>
    <dbReference type="NCBI Taxonomy" id="1250544"/>
    <lineage>
        <taxon>Eukaryota</taxon>
        <taxon>Fungi</taxon>
        <taxon>Dikarya</taxon>
        <taxon>Ascomycota</taxon>
        <taxon>Pezizomycotina</taxon>
        <taxon>Pezizomycetes</taxon>
        <taxon>Pezizales</taxon>
        <taxon>Pyronemataceae</taxon>
        <taxon>Sphaerosporella</taxon>
    </lineage>
</organism>
<feature type="transmembrane region" description="Helical" evidence="1">
    <location>
        <begin position="125"/>
        <end position="143"/>
    </location>
</feature>
<dbReference type="Proteomes" id="UP000326924">
    <property type="component" value="Unassembled WGS sequence"/>
</dbReference>
<feature type="transmembrane region" description="Helical" evidence="1">
    <location>
        <begin position="88"/>
        <end position="105"/>
    </location>
</feature>
<evidence type="ECO:0000313" key="2">
    <source>
        <dbReference type="EMBL" id="KAA8915022.1"/>
    </source>
</evidence>
<name>A0A5J5FC10_9PEZI</name>
<comment type="caution">
    <text evidence="2">The sequence shown here is derived from an EMBL/GenBank/DDBJ whole genome shotgun (WGS) entry which is preliminary data.</text>
</comment>
<sequence length="173" mass="19581">MRLRTRKRIAVARQQRIYPFSKLYSSANLGSSTKDTAPPTVICRCSELLLPTLPKRSSCSPCRGRELIVADRSPGPPRRRRRRRRTRPFLALLLPLFLPSLLPISLPSLPALNRVPRVPRSNNNLIYYLSALRLLGLSGYRLARFFADASPLRLCRLLFAEPRLGLRLGLGPV</sequence>
<evidence type="ECO:0000256" key="1">
    <source>
        <dbReference type="SAM" id="Phobius"/>
    </source>
</evidence>
<evidence type="ECO:0000313" key="3">
    <source>
        <dbReference type="Proteomes" id="UP000326924"/>
    </source>
</evidence>
<keyword evidence="1" id="KW-0812">Transmembrane</keyword>
<keyword evidence="3" id="KW-1185">Reference proteome</keyword>
<dbReference type="EMBL" id="VXIS01000001">
    <property type="protein sequence ID" value="KAA8915022.1"/>
    <property type="molecule type" value="Genomic_DNA"/>
</dbReference>
<proteinExistence type="predicted"/>
<reference evidence="2 3" key="1">
    <citation type="submission" date="2019-09" db="EMBL/GenBank/DDBJ databases">
        <title>Draft genome of the ectomycorrhizal ascomycete Sphaerosporella brunnea.</title>
        <authorList>
            <consortium name="DOE Joint Genome Institute"/>
            <person name="Benucci G.M."/>
            <person name="Marozzi G."/>
            <person name="Antonielli L."/>
            <person name="Sanchez S."/>
            <person name="Marco P."/>
            <person name="Wang X."/>
            <person name="Falini L.B."/>
            <person name="Barry K."/>
            <person name="Haridas S."/>
            <person name="Lipzen A."/>
            <person name="Labutti K."/>
            <person name="Grigoriev I.V."/>
            <person name="Murat C."/>
            <person name="Martin F."/>
            <person name="Albertini E."/>
            <person name="Donnini D."/>
            <person name="Bonito G."/>
        </authorList>
    </citation>
    <scope>NUCLEOTIDE SEQUENCE [LARGE SCALE GENOMIC DNA]</scope>
    <source>
        <strain evidence="2 3">Sb_GMNB300</strain>
    </source>
</reference>
<accession>A0A5J5FC10</accession>
<feature type="non-terminal residue" evidence="2">
    <location>
        <position position="173"/>
    </location>
</feature>
<dbReference type="AlphaFoldDB" id="A0A5J5FC10"/>
<gene>
    <name evidence="2" type="ORF">FN846DRAFT_924492</name>
</gene>
<keyword evidence="1" id="KW-0472">Membrane</keyword>
<dbReference type="InParanoid" id="A0A5J5FC10"/>